<dbReference type="AlphaFoldDB" id="A0AAV8UM50"/>
<reference evidence="1 2" key="1">
    <citation type="journal article" date="2023" name="Nat. Commun.">
        <title>Origin of minicircular mitochondrial genomes in red algae.</title>
        <authorList>
            <person name="Lee Y."/>
            <person name="Cho C.H."/>
            <person name="Lee Y.M."/>
            <person name="Park S.I."/>
            <person name="Yang J.H."/>
            <person name="West J.A."/>
            <person name="Bhattacharya D."/>
            <person name="Yoon H.S."/>
        </authorList>
    </citation>
    <scope>NUCLEOTIDE SEQUENCE [LARGE SCALE GENOMIC DNA]</scope>
    <source>
        <strain evidence="1 2">CCMP1338</strain>
        <tissue evidence="1">Whole cell</tissue>
    </source>
</reference>
<dbReference type="Proteomes" id="UP001157974">
    <property type="component" value="Unassembled WGS sequence"/>
</dbReference>
<evidence type="ECO:0000313" key="2">
    <source>
        <dbReference type="Proteomes" id="UP001157974"/>
    </source>
</evidence>
<dbReference type="EMBL" id="JAMWBK010000007">
    <property type="protein sequence ID" value="KAJ8903524.1"/>
    <property type="molecule type" value="Genomic_DNA"/>
</dbReference>
<comment type="caution">
    <text evidence="1">The sequence shown here is derived from an EMBL/GenBank/DDBJ whole genome shotgun (WGS) entry which is preliminary data.</text>
</comment>
<gene>
    <name evidence="1" type="ORF">NDN08_004630</name>
</gene>
<keyword evidence="2" id="KW-1185">Reference proteome</keyword>
<evidence type="ECO:0000313" key="1">
    <source>
        <dbReference type="EMBL" id="KAJ8903524.1"/>
    </source>
</evidence>
<name>A0AAV8UM50_9RHOD</name>
<accession>A0AAV8UM50</accession>
<evidence type="ECO:0008006" key="3">
    <source>
        <dbReference type="Google" id="ProtNLM"/>
    </source>
</evidence>
<sequence>MAFVSGSSFVGQRNGGKHQICKRDVTCATVKMMAKKESTKEEENIIVTLDDLKRDEKRSGWTFHSENWNGRIAMLGMIIAIGTEQINPAHPTIAQQIGALIGQ</sequence>
<proteinExistence type="predicted"/>
<organism evidence="1 2">
    <name type="scientific">Rhodosorus marinus</name>
    <dbReference type="NCBI Taxonomy" id="101924"/>
    <lineage>
        <taxon>Eukaryota</taxon>
        <taxon>Rhodophyta</taxon>
        <taxon>Stylonematophyceae</taxon>
        <taxon>Stylonematales</taxon>
        <taxon>Stylonemataceae</taxon>
        <taxon>Rhodosorus</taxon>
    </lineage>
</organism>
<dbReference type="SUPFAM" id="SSF103511">
    <property type="entry name" value="Chlorophyll a-b binding protein"/>
    <property type="match status" value="1"/>
</dbReference>
<protein>
    <recommendedName>
        <fullName evidence="3">High light inducible protein</fullName>
    </recommendedName>
</protein>